<keyword evidence="2" id="KW-0378">Hydrolase</keyword>
<keyword evidence="2" id="KW-0645">Protease</keyword>
<keyword evidence="2" id="KW-0482">Metalloprotease</keyword>
<organism evidence="2 3">
    <name type="scientific">Microbacterium fluvii</name>
    <dbReference type="NCBI Taxonomy" id="415215"/>
    <lineage>
        <taxon>Bacteria</taxon>
        <taxon>Bacillati</taxon>
        <taxon>Actinomycetota</taxon>
        <taxon>Actinomycetes</taxon>
        <taxon>Micrococcales</taxon>
        <taxon>Microbacteriaceae</taxon>
        <taxon>Microbacterium</taxon>
    </lineage>
</organism>
<dbReference type="EMBL" id="JBHTBE010000001">
    <property type="protein sequence ID" value="MFC7268598.1"/>
    <property type="molecule type" value="Genomic_DNA"/>
</dbReference>
<evidence type="ECO:0000256" key="1">
    <source>
        <dbReference type="SAM" id="MobiDB-lite"/>
    </source>
</evidence>
<feature type="compositionally biased region" description="Low complexity" evidence="1">
    <location>
        <begin position="435"/>
        <end position="449"/>
    </location>
</feature>
<dbReference type="NCBIfam" id="TIGR03624">
    <property type="entry name" value="putative hydrolase"/>
    <property type="match status" value="1"/>
</dbReference>
<comment type="caution">
    <text evidence="2">The sequence shown here is derived from an EMBL/GenBank/DDBJ whole genome shotgun (WGS) entry which is preliminary data.</text>
</comment>
<reference evidence="3" key="1">
    <citation type="journal article" date="2019" name="Int. J. Syst. Evol. Microbiol.">
        <title>The Global Catalogue of Microorganisms (GCM) 10K type strain sequencing project: providing services to taxonomists for standard genome sequencing and annotation.</title>
        <authorList>
            <consortium name="The Broad Institute Genomics Platform"/>
            <consortium name="The Broad Institute Genome Sequencing Center for Infectious Disease"/>
            <person name="Wu L."/>
            <person name="Ma J."/>
        </authorList>
    </citation>
    <scope>NUCLEOTIDE SEQUENCE [LARGE SCALE GENOMIC DNA]</scope>
    <source>
        <strain evidence="3">CGMCC 1.15772</strain>
    </source>
</reference>
<dbReference type="GO" id="GO:0008237">
    <property type="term" value="F:metallopeptidase activity"/>
    <property type="evidence" value="ECO:0007669"/>
    <property type="project" value="UniProtKB-KW"/>
</dbReference>
<dbReference type="Proteomes" id="UP001596507">
    <property type="component" value="Unassembled WGS sequence"/>
</dbReference>
<proteinExistence type="predicted"/>
<feature type="compositionally biased region" description="Acidic residues" evidence="1">
    <location>
        <begin position="450"/>
        <end position="459"/>
    </location>
</feature>
<protein>
    <submittedName>
        <fullName evidence="2">Zinc-dependent metalloprotease</fullName>
    </submittedName>
</protein>
<accession>A0ABW2HBY5</accession>
<sequence>MAEDDRSPEEEFQELIRQLFGGAGGVDPEQLSKLSGMDIDPAMMQQLMQQLQQAFAAGGPDGGIDWELTRRQALHIANQDGLGITSGQRGDLDEAFALATLWLSEATAISGLATAPQALTRGAWVEATLPVWQALAEPVATSIADALTGALSEQAPDDMQSLIQGAGRFMRTVGGSLFATQLGHVVGNLSKEVVSGGDVGIPVMPDGEAAILPQNFSDFGEGLEIPEDQLALYIATRELAHARLFRHARWLRLHVISQVTDFARGIRVDTSALEDLAGRFDPSEPDELRRALESGALLPPRSPEQDTALARLENLLATIEGWVDVVTAQATGRLPMADRIAEAVRRRRAVGGPAEQALASLVGLTLRPRRMREAAAMWQAVTDAVGVGARDALWDYPDLMPTADDLDDPAALVARLEARARGEEPERDELDDALARLLAGEEPAAPAAEEPADGDDDAPDEPRPV</sequence>
<dbReference type="InterPro" id="IPR042271">
    <property type="entry name" value="Zinicin_2_N"/>
</dbReference>
<dbReference type="SUPFAM" id="SSF55486">
    <property type="entry name" value="Metalloproteases ('zincins'), catalytic domain"/>
    <property type="match status" value="1"/>
</dbReference>
<dbReference type="PANTHER" id="PTHR39420:SF2">
    <property type="entry name" value="HYDROLASE"/>
    <property type="match status" value="1"/>
</dbReference>
<dbReference type="Gene3D" id="1.20.150.30">
    <property type="entry name" value="Zincin-like metallopeptidase, N-terminal domain"/>
    <property type="match status" value="1"/>
</dbReference>
<feature type="region of interest" description="Disordered" evidence="1">
    <location>
        <begin position="419"/>
        <end position="465"/>
    </location>
</feature>
<evidence type="ECO:0000313" key="2">
    <source>
        <dbReference type="EMBL" id="MFC7268598.1"/>
    </source>
</evidence>
<gene>
    <name evidence="2" type="ORF">ACFQRL_06485</name>
</gene>
<dbReference type="InterPro" id="IPR018766">
    <property type="entry name" value="Zinicin_2"/>
</dbReference>
<name>A0ABW2HBY5_9MICO</name>
<dbReference type="Pfam" id="PF10103">
    <property type="entry name" value="Zincin_2"/>
    <property type="match status" value="1"/>
</dbReference>
<keyword evidence="3" id="KW-1185">Reference proteome</keyword>
<evidence type="ECO:0000313" key="3">
    <source>
        <dbReference type="Proteomes" id="UP001596507"/>
    </source>
</evidence>
<dbReference type="RefSeq" id="WP_262873488.1">
    <property type="nucleotide sequence ID" value="NZ_BAABKW010000002.1"/>
</dbReference>
<dbReference type="PANTHER" id="PTHR39420">
    <property type="match status" value="1"/>
</dbReference>